<dbReference type="Pfam" id="PF02936">
    <property type="entry name" value="COX4"/>
    <property type="match status" value="1"/>
</dbReference>
<comment type="function">
    <text evidence="9">Component of the cytochrome c oxidase, the last enzyme in the mitochondrial electron transport chain which drives oxidative phosphorylation.</text>
</comment>
<comment type="subcellular location">
    <subcellularLocation>
        <location evidence="1 9">Mitochondrion inner membrane</location>
        <topology evidence="1 9">Single-pass membrane protein</topology>
    </subcellularLocation>
</comment>
<dbReference type="InterPro" id="IPR004203">
    <property type="entry name" value="Cyt_c_oxidase_su4_fam"/>
</dbReference>
<dbReference type="UniPathway" id="UPA00705"/>
<keyword evidence="11" id="KW-1185">Reference proteome</keyword>
<keyword evidence="6 9" id="KW-1133">Transmembrane helix</keyword>
<dbReference type="SUPFAM" id="SSF81406">
    <property type="entry name" value="Mitochondrial cytochrome c oxidase subunit IV"/>
    <property type="match status" value="1"/>
</dbReference>
<sequence length="192" mass="22064">MTLLTCLMDEPHALIPQMLSLMAVSVGALARRGVLGAASIRAAHDHSGHAVTQEDLLMPQYHDSRVYPLPTLPYRKELDAEQKALKEKEKGSWKQLSEAEKVALYRLQFKQTFAEMKRPSNEWKTVLGGAFAFIGFTGLIVWWQHAYVLPEKPHTLTDEWKAMQLKRMLDMRANPIQGLSSKWDYEKNEWKK</sequence>
<evidence type="ECO:0000256" key="9">
    <source>
        <dbReference type="RuleBase" id="RU367145"/>
    </source>
</evidence>
<dbReference type="InterPro" id="IPR013288">
    <property type="entry name" value="Cyt_c_oxidase_su4"/>
</dbReference>
<reference evidence="10" key="1">
    <citation type="submission" date="2025-08" db="UniProtKB">
        <authorList>
            <consortium name="Ensembl"/>
        </authorList>
    </citation>
    <scope>IDENTIFICATION</scope>
</reference>
<evidence type="ECO:0000256" key="8">
    <source>
        <dbReference type="ARBA" id="ARBA00023136"/>
    </source>
</evidence>
<evidence type="ECO:0000256" key="1">
    <source>
        <dbReference type="ARBA" id="ARBA00004434"/>
    </source>
</evidence>
<dbReference type="PRINTS" id="PR01873">
    <property type="entry name" value="CYTCOXIDASE4"/>
</dbReference>
<dbReference type="Ensembl" id="ENSPCET00000016214.1">
    <property type="protein sequence ID" value="ENSPCEP00000015659.1"/>
    <property type="gene ID" value="ENSPCEG00000012364.1"/>
</dbReference>
<feature type="transmembrane region" description="Helical" evidence="9">
    <location>
        <begin position="125"/>
        <end position="143"/>
    </location>
</feature>
<comment type="similarity">
    <text evidence="3 9">Belongs to the cytochrome c oxidase IV family.</text>
</comment>
<dbReference type="PANTHER" id="PTHR10707:SF11">
    <property type="entry name" value="CYTOCHROME C OXIDASE SUBUNIT 4 ISOFORM 2, MITOCHONDRIAL"/>
    <property type="match status" value="1"/>
</dbReference>
<comment type="caution">
    <text evidence="9">Lacks conserved residue(s) required for the propagation of feature annotation.</text>
</comment>
<dbReference type="GO" id="GO:0005743">
    <property type="term" value="C:mitochondrial inner membrane"/>
    <property type="evidence" value="ECO:0007669"/>
    <property type="project" value="UniProtKB-SubCell"/>
</dbReference>
<dbReference type="AlphaFoldDB" id="A0A8C8S962"/>
<comment type="pathway">
    <text evidence="2 9">Energy metabolism; oxidative phosphorylation.</text>
</comment>
<evidence type="ECO:0000256" key="6">
    <source>
        <dbReference type="ARBA" id="ARBA00022989"/>
    </source>
</evidence>
<evidence type="ECO:0000256" key="4">
    <source>
        <dbReference type="ARBA" id="ARBA00022692"/>
    </source>
</evidence>
<feature type="transmembrane region" description="Helical" evidence="9">
    <location>
        <begin position="12"/>
        <end position="30"/>
    </location>
</feature>
<evidence type="ECO:0000313" key="10">
    <source>
        <dbReference type="Ensembl" id="ENSPCEP00000015659.1"/>
    </source>
</evidence>
<dbReference type="FunFam" id="1.10.442.10:FF:000001">
    <property type="entry name" value="Cytochrome c oxidase subunit 4 isoform 1"/>
    <property type="match status" value="1"/>
</dbReference>
<dbReference type="Proteomes" id="UP000694393">
    <property type="component" value="Unplaced"/>
</dbReference>
<comment type="subunit">
    <text evidence="9">Component of the cytochrome c oxidase (complex IV, CIV), a multisubunit enzyme composed of 14 subunits.</text>
</comment>
<dbReference type="InterPro" id="IPR036639">
    <property type="entry name" value="Cyt_c_oxidase_su4_sf"/>
</dbReference>
<keyword evidence="8 9" id="KW-0472">Membrane</keyword>
<evidence type="ECO:0000313" key="11">
    <source>
        <dbReference type="Proteomes" id="UP000694393"/>
    </source>
</evidence>
<dbReference type="GO" id="GO:0045277">
    <property type="term" value="C:respiratory chain complex IV"/>
    <property type="evidence" value="ECO:0007669"/>
    <property type="project" value="InterPro"/>
</dbReference>
<dbReference type="CDD" id="cd00922">
    <property type="entry name" value="Cyt_c_Oxidase_IV"/>
    <property type="match status" value="1"/>
</dbReference>
<evidence type="ECO:0000256" key="5">
    <source>
        <dbReference type="ARBA" id="ARBA00022792"/>
    </source>
</evidence>
<dbReference type="GO" id="GO:0006123">
    <property type="term" value="P:mitochondrial electron transport, cytochrome c to oxygen"/>
    <property type="evidence" value="ECO:0007669"/>
    <property type="project" value="InterPro"/>
</dbReference>
<proteinExistence type="inferred from homology"/>
<accession>A0A8C8S962</accession>
<organism evidence="10 11">
    <name type="scientific">Pelusios castaneus</name>
    <name type="common">West African mud turtle</name>
    <dbReference type="NCBI Taxonomy" id="367368"/>
    <lineage>
        <taxon>Eukaryota</taxon>
        <taxon>Metazoa</taxon>
        <taxon>Chordata</taxon>
        <taxon>Craniata</taxon>
        <taxon>Vertebrata</taxon>
        <taxon>Euteleostomi</taxon>
        <taxon>Archelosauria</taxon>
        <taxon>Testudinata</taxon>
        <taxon>Testudines</taxon>
        <taxon>Pleurodira</taxon>
        <taxon>Pelomedusidae</taxon>
        <taxon>Pelusios</taxon>
    </lineage>
</organism>
<evidence type="ECO:0000256" key="7">
    <source>
        <dbReference type="ARBA" id="ARBA00023128"/>
    </source>
</evidence>
<keyword evidence="4 9" id="KW-0812">Transmembrane</keyword>
<dbReference type="Gene3D" id="1.10.442.10">
    <property type="entry name" value="Cytochrome c oxidase subunit IV"/>
    <property type="match status" value="1"/>
</dbReference>
<keyword evidence="5 9" id="KW-0999">Mitochondrion inner membrane</keyword>
<dbReference type="PANTHER" id="PTHR10707">
    <property type="entry name" value="CYTOCHROME C OXIDASE SUBUNIT IV"/>
    <property type="match status" value="1"/>
</dbReference>
<evidence type="ECO:0000256" key="2">
    <source>
        <dbReference type="ARBA" id="ARBA00004673"/>
    </source>
</evidence>
<reference evidence="10" key="2">
    <citation type="submission" date="2025-09" db="UniProtKB">
        <authorList>
            <consortium name="Ensembl"/>
        </authorList>
    </citation>
    <scope>IDENTIFICATION</scope>
</reference>
<protein>
    <recommendedName>
        <fullName evidence="9">Cytochrome c oxidase subunit 4</fullName>
    </recommendedName>
</protein>
<keyword evidence="7 9" id="KW-0496">Mitochondrion</keyword>
<evidence type="ECO:0000256" key="3">
    <source>
        <dbReference type="ARBA" id="ARBA00008135"/>
    </source>
</evidence>
<name>A0A8C8S962_9SAUR</name>